<keyword evidence="8" id="KW-1185">Reference proteome</keyword>
<gene>
    <name evidence="7" type="primary">aprX</name>
    <name evidence="7" type="ORF">CLSA_c45150</name>
</gene>
<accession>U5N118</accession>
<feature type="active site" description="Charge relay system" evidence="5">
    <location>
        <position position="152"/>
    </location>
</feature>
<dbReference type="eggNOG" id="COG1404">
    <property type="taxonomic scope" value="Bacteria"/>
</dbReference>
<evidence type="ECO:0000256" key="2">
    <source>
        <dbReference type="ARBA" id="ARBA00022670"/>
    </source>
</evidence>
<evidence type="ECO:0000259" key="6">
    <source>
        <dbReference type="Pfam" id="PF00082"/>
    </source>
</evidence>
<dbReference type="Proteomes" id="UP000017118">
    <property type="component" value="Chromosome"/>
</dbReference>
<name>U5N118_CLOSA</name>
<dbReference type="GO" id="GO:0006508">
    <property type="term" value="P:proteolysis"/>
    <property type="evidence" value="ECO:0007669"/>
    <property type="project" value="UniProtKB-KW"/>
</dbReference>
<dbReference type="AlphaFoldDB" id="U5N118"/>
<organism evidence="7 8">
    <name type="scientific">Clostridium saccharobutylicum DSM 13864</name>
    <dbReference type="NCBI Taxonomy" id="1345695"/>
    <lineage>
        <taxon>Bacteria</taxon>
        <taxon>Bacillati</taxon>
        <taxon>Bacillota</taxon>
        <taxon>Clostridia</taxon>
        <taxon>Eubacteriales</taxon>
        <taxon>Clostridiaceae</taxon>
        <taxon>Clostridium</taxon>
    </lineage>
</organism>
<reference evidence="7 8" key="1">
    <citation type="journal article" date="2013" name="Genome Announc.">
        <title>Complete Genome Sequence of the Solvent Producer Clostridium saccharobutylicum NCP262 (DSM 13864).</title>
        <authorList>
            <person name="Poehlein A."/>
            <person name="Hartwich K."/>
            <person name="Krabben P."/>
            <person name="Ehrenreich A."/>
            <person name="Liebl W."/>
            <person name="Durre P."/>
            <person name="Gottschalk G."/>
            <person name="Daniel R."/>
        </authorList>
    </citation>
    <scope>NUCLEOTIDE SEQUENCE [LARGE SCALE GENOMIC DNA]</scope>
    <source>
        <strain evidence="7">DSM 13864</strain>
    </source>
</reference>
<feature type="domain" description="Peptidase S8/S53" evidence="6">
    <location>
        <begin position="108"/>
        <end position="390"/>
    </location>
</feature>
<dbReference type="Pfam" id="PF00082">
    <property type="entry name" value="Peptidase_S8"/>
    <property type="match status" value="1"/>
</dbReference>
<dbReference type="GeneID" id="55476770"/>
<keyword evidence="4 5" id="KW-0720">Serine protease</keyword>
<evidence type="ECO:0000256" key="1">
    <source>
        <dbReference type="ARBA" id="ARBA00011073"/>
    </source>
</evidence>
<evidence type="ECO:0000256" key="4">
    <source>
        <dbReference type="ARBA" id="ARBA00022825"/>
    </source>
</evidence>
<keyword evidence="3 5" id="KW-0378">Hydrolase</keyword>
<evidence type="ECO:0000313" key="7">
    <source>
        <dbReference type="EMBL" id="AGX45442.1"/>
    </source>
</evidence>
<dbReference type="SUPFAM" id="SSF52743">
    <property type="entry name" value="Subtilisin-like"/>
    <property type="match status" value="1"/>
</dbReference>
<dbReference type="EMBL" id="CP006721">
    <property type="protein sequence ID" value="AGX45442.1"/>
    <property type="molecule type" value="Genomic_DNA"/>
</dbReference>
<dbReference type="EC" id="3.4.21.-" evidence="7"/>
<dbReference type="PANTHER" id="PTHR43806:SF11">
    <property type="entry name" value="CEREVISIN-RELATED"/>
    <property type="match status" value="1"/>
</dbReference>
<dbReference type="HOGENOM" id="CLU_011263_15_5_9"/>
<dbReference type="PRINTS" id="PR00723">
    <property type="entry name" value="SUBTILISIN"/>
</dbReference>
<dbReference type="PROSITE" id="PS51892">
    <property type="entry name" value="SUBTILASE"/>
    <property type="match status" value="1"/>
</dbReference>
<protein>
    <submittedName>
        <fullName evidence="7">Serine protease AprX</fullName>
        <ecNumber evidence="7">3.4.21.-</ecNumber>
    </submittedName>
</protein>
<dbReference type="InterPro" id="IPR015500">
    <property type="entry name" value="Peptidase_S8_subtilisin-rel"/>
</dbReference>
<dbReference type="KEGG" id="csb:CLSA_c45150"/>
<dbReference type="Gene3D" id="3.40.50.200">
    <property type="entry name" value="Peptidase S8/S53 domain"/>
    <property type="match status" value="1"/>
</dbReference>
<dbReference type="GO" id="GO:0004252">
    <property type="term" value="F:serine-type endopeptidase activity"/>
    <property type="evidence" value="ECO:0007669"/>
    <property type="project" value="UniProtKB-UniRule"/>
</dbReference>
<dbReference type="InterPro" id="IPR000209">
    <property type="entry name" value="Peptidase_S8/S53_dom"/>
</dbReference>
<evidence type="ECO:0000256" key="5">
    <source>
        <dbReference type="PROSITE-ProRule" id="PRU01240"/>
    </source>
</evidence>
<dbReference type="OrthoDB" id="9798386at2"/>
<dbReference type="PATRIC" id="fig|1345695.3.peg.4487"/>
<evidence type="ECO:0000313" key="8">
    <source>
        <dbReference type="Proteomes" id="UP000017118"/>
    </source>
</evidence>
<dbReference type="PANTHER" id="PTHR43806">
    <property type="entry name" value="PEPTIDASE S8"/>
    <property type="match status" value="1"/>
</dbReference>
<comment type="similarity">
    <text evidence="1 5">Belongs to the peptidase S8 family.</text>
</comment>
<dbReference type="InterPro" id="IPR050131">
    <property type="entry name" value="Peptidase_S8_subtilisin-like"/>
</dbReference>
<dbReference type="InterPro" id="IPR036852">
    <property type="entry name" value="Peptidase_S8/S53_dom_sf"/>
</dbReference>
<feature type="active site" description="Charge relay system" evidence="5">
    <location>
        <position position="343"/>
    </location>
</feature>
<feature type="active site" description="Charge relay system" evidence="5">
    <location>
        <position position="117"/>
    </location>
</feature>
<sequence>MFSSKNKLDYNLRYYISKNAYKHYRVLIKYKDFQSSISKKISSYKGTIYNIIESAKLISADLNPRGISRISEYPEVEEIYLDEYLFLCGMSVTAANRVHFSDKSKLSGTGIGIGLVDSGIFPHPDLTYPSNKIELFVDLINNLHYPYDDNGHGTSMAGILCSSGLSSNNMYKGICNKSKLFCYKAFDKLGKGFASDILYSIESLVKISKVNNIKILCLPFELLTHNTFIISCFDEMFNYATSNGLIPIVPSGSNLNYKSSIMGIATLPNCITVGGLNTSNPIIKAYNYSSGGPYAKLSKPDLSAACMNIMSLNSDNNYLSEKNGIKTYPNKLDVPYKTFTGTSYSTAYICGLCSLLCERNPSATFNDIKALLKVACDNVEEIPDYLQGEGIININKLIP</sequence>
<proteinExistence type="inferred from homology"/>
<keyword evidence="2 5" id="KW-0645">Protease</keyword>
<dbReference type="RefSeq" id="WP_022750778.1">
    <property type="nucleotide sequence ID" value="NC_022571.1"/>
</dbReference>
<evidence type="ECO:0000256" key="3">
    <source>
        <dbReference type="ARBA" id="ARBA00022801"/>
    </source>
</evidence>